<evidence type="ECO:0000313" key="4">
    <source>
        <dbReference type="EMBL" id="PKI82950.1"/>
    </source>
</evidence>
<proteinExistence type="inferred from homology"/>
<accession>A0A2N1J8Q9</accession>
<dbReference type="Gene3D" id="3.40.50.300">
    <property type="entry name" value="P-loop containing nucleotide triphosphate hydrolases"/>
    <property type="match status" value="1"/>
</dbReference>
<dbReference type="GO" id="GO:0016887">
    <property type="term" value="F:ATP hydrolysis activity"/>
    <property type="evidence" value="ECO:0007669"/>
    <property type="project" value="InterPro"/>
</dbReference>
<dbReference type="InterPro" id="IPR050311">
    <property type="entry name" value="ORC1/CDC6"/>
</dbReference>
<dbReference type="GO" id="GO:0033314">
    <property type="term" value="P:mitotic DNA replication checkpoint signaling"/>
    <property type="evidence" value="ECO:0007669"/>
    <property type="project" value="TreeGrafter"/>
</dbReference>
<dbReference type="SUPFAM" id="SSF52540">
    <property type="entry name" value="P-loop containing nucleoside triphosphate hydrolases"/>
    <property type="match status" value="1"/>
</dbReference>
<dbReference type="AlphaFoldDB" id="A0A2N1J8Q9"/>
<gene>
    <name evidence="4" type="primary">CDC6</name>
    <name evidence="4" type="ORF">MVES_003222</name>
</gene>
<feature type="compositionally biased region" description="Low complexity" evidence="2">
    <location>
        <begin position="127"/>
        <end position="141"/>
    </location>
</feature>
<feature type="compositionally biased region" description="Polar residues" evidence="2">
    <location>
        <begin position="33"/>
        <end position="48"/>
    </location>
</feature>
<evidence type="ECO:0000256" key="1">
    <source>
        <dbReference type="ARBA" id="ARBA00006184"/>
    </source>
</evidence>
<feature type="region of interest" description="Disordered" evidence="2">
    <location>
        <begin position="116"/>
        <end position="194"/>
    </location>
</feature>
<protein>
    <submittedName>
        <fullName evidence="4">Cdc6p</fullName>
    </submittedName>
</protein>
<feature type="domain" description="ORC1/DEAH AAA+ ATPase" evidence="3">
    <location>
        <begin position="242"/>
        <end position="363"/>
    </location>
</feature>
<dbReference type="Pfam" id="PF13401">
    <property type="entry name" value="AAA_22"/>
    <property type="match status" value="1"/>
</dbReference>
<comment type="similarity">
    <text evidence="1">Belongs to the CDC6/cdc18 family.</text>
</comment>
<reference evidence="4 5" key="1">
    <citation type="submission" date="2017-10" db="EMBL/GenBank/DDBJ databases">
        <title>A novel species of cold-tolerant Malassezia isolated from bats.</title>
        <authorList>
            <person name="Lorch J.M."/>
            <person name="Palmer J.M."/>
            <person name="Vanderwolf K.J."/>
            <person name="Schmidt K.Z."/>
            <person name="Verant M.L."/>
            <person name="Weller T.J."/>
            <person name="Blehert D.S."/>
        </authorList>
    </citation>
    <scope>NUCLEOTIDE SEQUENCE [LARGE SCALE GENOMIC DNA]</scope>
    <source>
        <strain evidence="4 5">NWHC:44797-103</strain>
    </source>
</reference>
<dbReference type="GO" id="GO:0005634">
    <property type="term" value="C:nucleus"/>
    <property type="evidence" value="ECO:0007669"/>
    <property type="project" value="TreeGrafter"/>
</dbReference>
<dbReference type="GO" id="GO:0006270">
    <property type="term" value="P:DNA replication initiation"/>
    <property type="evidence" value="ECO:0007669"/>
    <property type="project" value="TreeGrafter"/>
</dbReference>
<dbReference type="PANTHER" id="PTHR10763">
    <property type="entry name" value="CELL DIVISION CONTROL PROTEIN 6-RELATED"/>
    <property type="match status" value="1"/>
</dbReference>
<feature type="region of interest" description="Disordered" evidence="2">
    <location>
        <begin position="1"/>
        <end position="88"/>
    </location>
</feature>
<dbReference type="EMBL" id="KZ454993">
    <property type="protein sequence ID" value="PKI82950.1"/>
    <property type="molecule type" value="Genomic_DNA"/>
</dbReference>
<dbReference type="PANTHER" id="PTHR10763:SF26">
    <property type="entry name" value="CELL DIVISION CONTROL PROTEIN 6 HOMOLOG"/>
    <property type="match status" value="1"/>
</dbReference>
<keyword evidence="5" id="KW-1185">Reference proteome</keyword>
<evidence type="ECO:0000313" key="5">
    <source>
        <dbReference type="Proteomes" id="UP000232875"/>
    </source>
</evidence>
<evidence type="ECO:0000259" key="3">
    <source>
        <dbReference type="Pfam" id="PF13401"/>
    </source>
</evidence>
<dbReference type="InterPro" id="IPR049945">
    <property type="entry name" value="AAA_22"/>
</dbReference>
<evidence type="ECO:0000256" key="2">
    <source>
        <dbReference type="SAM" id="MobiDB-lite"/>
    </source>
</evidence>
<feature type="compositionally biased region" description="Low complexity" evidence="2">
    <location>
        <begin position="177"/>
        <end position="187"/>
    </location>
</feature>
<dbReference type="InterPro" id="IPR027417">
    <property type="entry name" value="P-loop_NTPase"/>
</dbReference>
<dbReference type="Gene3D" id="1.10.8.60">
    <property type="match status" value="1"/>
</dbReference>
<dbReference type="OrthoDB" id="1926878at2759"/>
<name>A0A2N1J8Q9_9BASI</name>
<dbReference type="Proteomes" id="UP000232875">
    <property type="component" value="Unassembled WGS sequence"/>
</dbReference>
<feature type="compositionally biased region" description="Low complexity" evidence="2">
    <location>
        <begin position="149"/>
        <end position="166"/>
    </location>
</feature>
<feature type="region of interest" description="Disordered" evidence="2">
    <location>
        <begin position="589"/>
        <end position="614"/>
    </location>
</feature>
<dbReference type="GO" id="GO:0003688">
    <property type="term" value="F:DNA replication origin binding"/>
    <property type="evidence" value="ECO:0007669"/>
    <property type="project" value="TreeGrafter"/>
</dbReference>
<dbReference type="STRING" id="2020962.A0A2N1J8Q9"/>
<sequence length="701" mass="76554">MTRKRTREAAKAKHAPSSPRQAKLLKTSPAWDPSSQRSEVGSSIITQSDSDEEDRTPRRRTSARLGGCADAQRGKRRTDENKENIAPVRAVSRAVLAQEEQEAQDAIASRTRARLAHTPPRMPRQTAANADVVAAATSHTPRTPRRSSRVVSTPSSIDSSRDSPCSDMLFPQHSAATPMTTPETTPTKKGSNNDPLTTPFFAHVYAHARAMLRDHPAAPLVGRETERAKIGAFLDAWCQGDETQCLYISGMAGTGKTALVRSILDGKIAGGTMQAAVINCAGLSNPGQVAAHVLSALDLPYPDDEADNLEVLETTLRSRTVPFLLVLDEMDHLLHTRVHLNVLYRLFCMPSRLKPHMSMALIGIANALDLTERFVPLLSSRGVQLAQMQFQPMEAQDVFAAVQARIQLVEAAHIAAKPEPYMPALFARPALELFARKLTTVSGDLRRAMEAARHALEMVESEQAPASLADFSPWTAPKVQPKHILRVLSSMAGNLQVMRVRNLGVHAKLLLLAWAVLQHRTTHKLASESLQDGGTRIAALESTYHSMLAQDNAFVTPLESSELLDVMERLEAHGLVRIYAEATGGSSPQAFSKSGGVRHKTGAQRVSPSGKRAAKKQLLASNRRMAPTLDRESIIKALTTTPAVPMEQHTHTVAQAMLRLLRREEDCVARATLWRTVEPERAQIRVEELGGGRDALPPAEL</sequence>
<organism evidence="4 5">
    <name type="scientific">Malassezia vespertilionis</name>
    <dbReference type="NCBI Taxonomy" id="2020962"/>
    <lineage>
        <taxon>Eukaryota</taxon>
        <taxon>Fungi</taxon>
        <taxon>Dikarya</taxon>
        <taxon>Basidiomycota</taxon>
        <taxon>Ustilaginomycotina</taxon>
        <taxon>Malasseziomycetes</taxon>
        <taxon>Malasseziales</taxon>
        <taxon>Malasseziaceae</taxon>
        <taxon>Malassezia</taxon>
    </lineage>
</organism>